<reference evidence="1" key="1">
    <citation type="submission" date="2020-10" db="EMBL/GenBank/DDBJ databases">
        <title>Genomic Encyclopedia of Type Strains, Phase IV (KMG-IV): sequencing the most valuable type-strain genomes for metagenomic binning, comparative biology and taxonomic classification.</title>
        <authorList>
            <person name="Goeker M."/>
        </authorList>
    </citation>
    <scope>NUCLEOTIDE SEQUENCE</scope>
    <source>
        <strain evidence="1">DSM 13886</strain>
    </source>
</reference>
<name>A0A927R5I2_9BACL</name>
<comment type="caution">
    <text evidence="1">The sequence shown here is derived from an EMBL/GenBank/DDBJ whole genome shotgun (WGS) entry which is preliminary data.</text>
</comment>
<gene>
    <name evidence="1" type="ORF">H4683_003189</name>
</gene>
<evidence type="ECO:0000313" key="1">
    <source>
        <dbReference type="EMBL" id="MBE1556068.1"/>
    </source>
</evidence>
<dbReference type="RefSeq" id="WP_192599747.1">
    <property type="nucleotide sequence ID" value="NZ_JADBEL010000021.1"/>
</dbReference>
<dbReference type="EMBL" id="JADBEL010000021">
    <property type="protein sequence ID" value="MBE1556068.1"/>
    <property type="molecule type" value="Genomic_DNA"/>
</dbReference>
<proteinExistence type="predicted"/>
<accession>A0A927R5I2</accession>
<sequence length="158" mass="18995">MDELIINEGHSVGLFNFGMKIEEVEHYSKLNIEKYNIHEDSFFFEYDEEGKVIDIHLIIEDLKHHFQCKFKGIDILNTKAIELIELFDTITPYLRDPESSLGYSYQFLKLGLSFWRGNVCNEKDLESDWFKELHPEIQEDNKRFLYFETVTFHLYRLN</sequence>
<dbReference type="Proteomes" id="UP000658225">
    <property type="component" value="Unassembled WGS sequence"/>
</dbReference>
<keyword evidence="2" id="KW-1185">Reference proteome</keyword>
<protein>
    <submittedName>
        <fullName evidence="1">Uncharacterized protein</fullName>
    </submittedName>
</protein>
<organism evidence="1 2">
    <name type="scientific">Sporosarcina limicola</name>
    <dbReference type="NCBI Taxonomy" id="34101"/>
    <lineage>
        <taxon>Bacteria</taxon>
        <taxon>Bacillati</taxon>
        <taxon>Bacillota</taxon>
        <taxon>Bacilli</taxon>
        <taxon>Bacillales</taxon>
        <taxon>Caryophanaceae</taxon>
        <taxon>Sporosarcina</taxon>
    </lineage>
</organism>
<evidence type="ECO:0000313" key="2">
    <source>
        <dbReference type="Proteomes" id="UP000658225"/>
    </source>
</evidence>
<dbReference type="AlphaFoldDB" id="A0A927R5I2"/>